<reference evidence="2" key="1">
    <citation type="submission" date="2023-08" db="EMBL/GenBank/DDBJ databases">
        <title>WGS of Aeromonas isolates.</title>
        <authorList>
            <person name="Lee H."/>
        </authorList>
    </citation>
    <scope>NUCLEOTIDE SEQUENCE</scope>
    <source>
        <strain evidence="2">SL22</strain>
        <strain evidence="1">SU58-3</strain>
    </source>
</reference>
<protein>
    <submittedName>
        <fullName evidence="2">Uncharacterized protein</fullName>
    </submittedName>
</protein>
<dbReference type="Proteomes" id="UP001168107">
    <property type="component" value="Unassembled WGS sequence"/>
</dbReference>
<comment type="caution">
    <text evidence="2">The sequence shown here is derived from an EMBL/GenBank/DDBJ whole genome shotgun (WGS) entry which is preliminary data.</text>
</comment>
<evidence type="ECO:0000313" key="2">
    <source>
        <dbReference type="EMBL" id="MDM5141546.1"/>
    </source>
</evidence>
<evidence type="ECO:0000313" key="4">
    <source>
        <dbReference type="Proteomes" id="UP001168216"/>
    </source>
</evidence>
<dbReference type="RefSeq" id="WP_290017419.1">
    <property type="nucleotide sequence ID" value="NZ_JAOPLL010000002.1"/>
</dbReference>
<dbReference type="EMBL" id="JAOPLL010000002">
    <property type="protein sequence ID" value="MDM5071157.1"/>
    <property type="molecule type" value="Genomic_DNA"/>
</dbReference>
<organism evidence="2 4">
    <name type="scientific">Aeromonas bestiarum</name>
    <dbReference type="NCBI Taxonomy" id="105751"/>
    <lineage>
        <taxon>Bacteria</taxon>
        <taxon>Pseudomonadati</taxon>
        <taxon>Pseudomonadota</taxon>
        <taxon>Gammaproteobacteria</taxon>
        <taxon>Aeromonadales</taxon>
        <taxon>Aeromonadaceae</taxon>
        <taxon>Aeromonas</taxon>
    </lineage>
</organism>
<sequence length="61" mass="6723">MQAPAVDIVFENINYVSAMITEAVNPIQHGHLESIIQTLTWAGTKAYTEQAKPHLTNTVTN</sequence>
<accession>A0AAW7I5V5</accession>
<name>A0AAW7I5V5_9GAMM</name>
<evidence type="ECO:0000313" key="3">
    <source>
        <dbReference type="Proteomes" id="UP001168107"/>
    </source>
</evidence>
<dbReference type="Proteomes" id="UP001168216">
    <property type="component" value="Unassembled WGS sequence"/>
</dbReference>
<keyword evidence="3" id="KW-1185">Reference proteome</keyword>
<gene>
    <name evidence="1" type="ORF">OB935_04710</name>
    <name evidence="2" type="ORF">OB959_17385</name>
</gene>
<dbReference type="AlphaFoldDB" id="A0AAW7I5V5"/>
<dbReference type="EMBL" id="JAOPLV010000009">
    <property type="protein sequence ID" value="MDM5141546.1"/>
    <property type="molecule type" value="Genomic_DNA"/>
</dbReference>
<evidence type="ECO:0000313" key="1">
    <source>
        <dbReference type="EMBL" id="MDM5071157.1"/>
    </source>
</evidence>
<proteinExistence type="predicted"/>